<name>A0ABV8QTP4_9BACT</name>
<reference evidence="4" key="1">
    <citation type="journal article" date="2019" name="Int. J. Syst. Evol. Microbiol.">
        <title>The Global Catalogue of Microorganisms (GCM) 10K type strain sequencing project: providing services to taxonomists for standard genome sequencing and annotation.</title>
        <authorList>
            <consortium name="The Broad Institute Genomics Platform"/>
            <consortium name="The Broad Institute Genome Sequencing Center for Infectious Disease"/>
            <person name="Wu L."/>
            <person name="Ma J."/>
        </authorList>
    </citation>
    <scope>NUCLEOTIDE SEQUENCE [LARGE SCALE GENOMIC DNA]</scope>
    <source>
        <strain evidence="4">CECT 8289</strain>
    </source>
</reference>
<evidence type="ECO:0000259" key="2">
    <source>
        <dbReference type="Pfam" id="PF00892"/>
    </source>
</evidence>
<feature type="transmembrane region" description="Helical" evidence="1">
    <location>
        <begin position="85"/>
        <end position="105"/>
    </location>
</feature>
<protein>
    <submittedName>
        <fullName evidence="3">DMT family transporter</fullName>
    </submittedName>
</protein>
<gene>
    <name evidence="3" type="ORF">ACFOWM_12115</name>
</gene>
<proteinExistence type="predicted"/>
<evidence type="ECO:0000313" key="3">
    <source>
        <dbReference type="EMBL" id="MFC4263630.1"/>
    </source>
</evidence>
<keyword evidence="4" id="KW-1185">Reference proteome</keyword>
<evidence type="ECO:0000313" key="4">
    <source>
        <dbReference type="Proteomes" id="UP001595907"/>
    </source>
</evidence>
<keyword evidence="1" id="KW-1133">Transmembrane helix</keyword>
<feature type="transmembrane region" description="Helical" evidence="1">
    <location>
        <begin position="139"/>
        <end position="160"/>
    </location>
</feature>
<keyword evidence="1" id="KW-0472">Membrane</keyword>
<dbReference type="PANTHER" id="PTHR22911">
    <property type="entry name" value="ACYL-MALONYL CONDENSING ENZYME-RELATED"/>
    <property type="match status" value="1"/>
</dbReference>
<dbReference type="InterPro" id="IPR000620">
    <property type="entry name" value="EamA_dom"/>
</dbReference>
<accession>A0ABV8QTP4</accession>
<dbReference type="RefSeq" id="WP_379710468.1">
    <property type="nucleotide sequence ID" value="NZ_JBHSCZ010000003.1"/>
</dbReference>
<feature type="transmembrane region" description="Helical" evidence="1">
    <location>
        <begin position="114"/>
        <end position="133"/>
    </location>
</feature>
<feature type="transmembrane region" description="Helical" evidence="1">
    <location>
        <begin position="234"/>
        <end position="256"/>
    </location>
</feature>
<feature type="transmembrane region" description="Helical" evidence="1">
    <location>
        <begin position="62"/>
        <end position="79"/>
    </location>
</feature>
<keyword evidence="1" id="KW-0812">Transmembrane</keyword>
<feature type="transmembrane region" description="Helical" evidence="1">
    <location>
        <begin position="32"/>
        <end position="50"/>
    </location>
</feature>
<sequence length="291" mass="32673">MKKAFIQLHIAVFLAGFTAVLGRLIQLNEGLLVWYRLLITVLVLAGMLYYKKEFVALPTKALLKMTGVGGIIAFHWVMFYGSVKYGNISVALVCLSAAGFFSALLEPFILRKPFVWQELLLGLLAIIGIYIIFDFHPQFAQGIVYGILAAIGSAIFPIFNKQLVTVYSPRTLTFYELLGGFVILSVLLPFYLQVTDAPYYIPTITDTIWLLVLAVICTVLCFDLQLKALQKISAFTINLMYNLEPLYGIILAFLFFGESKNFHGAFYIGVLLIMMAIVLQMVRLTPKKPRL</sequence>
<feature type="transmembrane region" description="Helical" evidence="1">
    <location>
        <begin position="262"/>
        <end position="282"/>
    </location>
</feature>
<dbReference type="Pfam" id="PF00892">
    <property type="entry name" value="EamA"/>
    <property type="match status" value="2"/>
</dbReference>
<feature type="transmembrane region" description="Helical" evidence="1">
    <location>
        <begin position="172"/>
        <end position="193"/>
    </location>
</feature>
<dbReference type="SUPFAM" id="SSF103481">
    <property type="entry name" value="Multidrug resistance efflux transporter EmrE"/>
    <property type="match status" value="2"/>
</dbReference>
<dbReference type="PANTHER" id="PTHR22911:SF79">
    <property type="entry name" value="MOBA-LIKE NTP TRANSFERASE DOMAIN-CONTAINING PROTEIN"/>
    <property type="match status" value="1"/>
</dbReference>
<evidence type="ECO:0000256" key="1">
    <source>
        <dbReference type="SAM" id="Phobius"/>
    </source>
</evidence>
<feature type="transmembrane region" description="Helical" evidence="1">
    <location>
        <begin position="199"/>
        <end position="222"/>
    </location>
</feature>
<dbReference type="EMBL" id="JBHSCZ010000003">
    <property type="protein sequence ID" value="MFC4263630.1"/>
    <property type="molecule type" value="Genomic_DNA"/>
</dbReference>
<comment type="caution">
    <text evidence="3">The sequence shown here is derived from an EMBL/GenBank/DDBJ whole genome shotgun (WGS) entry which is preliminary data.</text>
</comment>
<feature type="domain" description="EamA" evidence="2">
    <location>
        <begin position="142"/>
        <end position="279"/>
    </location>
</feature>
<feature type="domain" description="EamA" evidence="2">
    <location>
        <begin position="6"/>
        <end position="133"/>
    </location>
</feature>
<organism evidence="3 4">
    <name type="scientific">Ferruginibacter yonginensis</name>
    <dbReference type="NCBI Taxonomy" id="1310416"/>
    <lineage>
        <taxon>Bacteria</taxon>
        <taxon>Pseudomonadati</taxon>
        <taxon>Bacteroidota</taxon>
        <taxon>Chitinophagia</taxon>
        <taxon>Chitinophagales</taxon>
        <taxon>Chitinophagaceae</taxon>
        <taxon>Ferruginibacter</taxon>
    </lineage>
</organism>
<dbReference type="Proteomes" id="UP001595907">
    <property type="component" value="Unassembled WGS sequence"/>
</dbReference>
<dbReference type="InterPro" id="IPR037185">
    <property type="entry name" value="EmrE-like"/>
</dbReference>